<protein>
    <submittedName>
        <fullName evidence="3">Outer membrane protein with beta-barrel domain</fullName>
    </submittedName>
</protein>
<dbReference type="InterPro" id="IPR025665">
    <property type="entry name" value="Beta-barrel_OMP_2"/>
</dbReference>
<name>A0A7L4UT49_BALHA</name>
<feature type="chain" id="PRO_5029686247" evidence="1">
    <location>
        <begin position="19"/>
        <end position="274"/>
    </location>
</feature>
<evidence type="ECO:0000256" key="1">
    <source>
        <dbReference type="SAM" id="SignalP"/>
    </source>
</evidence>
<dbReference type="OrthoDB" id="1117977at2"/>
<proteinExistence type="predicted"/>
<evidence type="ECO:0000313" key="3">
    <source>
        <dbReference type="EMBL" id="PVX52477.1"/>
    </source>
</evidence>
<dbReference type="Pfam" id="PF13568">
    <property type="entry name" value="OMP_b-brl_2"/>
    <property type="match status" value="1"/>
</dbReference>
<sequence>MRNILILICLIVSTTLCAQQETSMDKSKKSNSGTKNNTDTTKIHAVGVEVRISDNNVKVCYGNKYDQNNFHGNWSGLELGLNGFANEDYSNYEIKDFMDLRTIKSAAVRLNLIQYDLGIQKHKNNMGFVTGLGLESKNFRFENDYTIENIDGVIQPKPLTYRKLKKSKLHILYVTAPLLFEVQFPDAHNRRIHVSAGVEGGFRLSSRTKIKYKENSGWEKAKNRDNFNLKDFKFDAQFRIGYQGIHLFFNYSLIDLFEKNKGPELTPFIIGIHI</sequence>
<comment type="caution">
    <text evidence="3">The sequence shown here is derived from an EMBL/GenBank/DDBJ whole genome shotgun (WGS) entry which is preliminary data.</text>
</comment>
<organism evidence="3 4">
    <name type="scientific">Balneicella halophila</name>
    <dbReference type="NCBI Taxonomy" id="1537566"/>
    <lineage>
        <taxon>Bacteria</taxon>
        <taxon>Pseudomonadati</taxon>
        <taxon>Bacteroidota</taxon>
        <taxon>Bacteroidia</taxon>
        <taxon>Bacteroidales</taxon>
        <taxon>Balneicellaceae</taxon>
        <taxon>Balneicella</taxon>
    </lineage>
</organism>
<evidence type="ECO:0000259" key="2">
    <source>
        <dbReference type="Pfam" id="PF13568"/>
    </source>
</evidence>
<dbReference type="Proteomes" id="UP000251835">
    <property type="component" value="Unassembled WGS sequence"/>
</dbReference>
<evidence type="ECO:0000313" key="4">
    <source>
        <dbReference type="Proteomes" id="UP000251835"/>
    </source>
</evidence>
<dbReference type="AlphaFoldDB" id="A0A7L4UT49"/>
<keyword evidence="4" id="KW-1185">Reference proteome</keyword>
<dbReference type="RefSeq" id="WP_116496005.1">
    <property type="nucleotide sequence ID" value="NZ_QENZ01000003.1"/>
</dbReference>
<gene>
    <name evidence="3" type="ORF">C7377_0795</name>
</gene>
<accession>A0A7L4UT49</accession>
<feature type="domain" description="Outer membrane protein beta-barrel" evidence="2">
    <location>
        <begin position="120"/>
        <end position="257"/>
    </location>
</feature>
<dbReference type="EMBL" id="QENZ01000003">
    <property type="protein sequence ID" value="PVX52477.1"/>
    <property type="molecule type" value="Genomic_DNA"/>
</dbReference>
<reference evidence="3 4" key="1">
    <citation type="submission" date="2018-05" db="EMBL/GenBank/DDBJ databases">
        <title>Genomic Encyclopedia of Type Strains, Phase IV (KMG-IV): sequencing the most valuable type-strain genomes for metagenomic binning, comparative biology and taxonomic classification.</title>
        <authorList>
            <person name="Goeker M."/>
        </authorList>
    </citation>
    <scope>NUCLEOTIDE SEQUENCE [LARGE SCALE GENOMIC DNA]</scope>
    <source>
        <strain evidence="3 4">DSM 28579</strain>
    </source>
</reference>
<feature type="signal peptide" evidence="1">
    <location>
        <begin position="1"/>
        <end position="18"/>
    </location>
</feature>
<keyword evidence="1" id="KW-0732">Signal</keyword>